<protein>
    <recommendedName>
        <fullName evidence="3">Reverse transcriptase domain-containing protein</fullName>
    </recommendedName>
</protein>
<dbReference type="Proteomes" id="UP000766595">
    <property type="component" value="Unassembled WGS sequence"/>
</dbReference>
<dbReference type="Pfam" id="PF00078">
    <property type="entry name" value="RVT_1"/>
    <property type="match status" value="1"/>
</dbReference>
<feature type="domain" description="Reverse transcriptase" evidence="3">
    <location>
        <begin position="52"/>
        <end position="292"/>
    </location>
</feature>
<evidence type="ECO:0000256" key="1">
    <source>
        <dbReference type="ARBA" id="ARBA00034120"/>
    </source>
</evidence>
<dbReference type="InterPro" id="IPR051083">
    <property type="entry name" value="GrpII_Intron_Splice-Mob/Def"/>
</dbReference>
<proteinExistence type="inferred from homology"/>
<dbReference type="InterPro" id="IPR000477">
    <property type="entry name" value="RT_dom"/>
</dbReference>
<dbReference type="SUPFAM" id="SSF56672">
    <property type="entry name" value="DNA/RNA polymerases"/>
    <property type="match status" value="1"/>
</dbReference>
<evidence type="ECO:0000259" key="3">
    <source>
        <dbReference type="PROSITE" id="PS50878"/>
    </source>
</evidence>
<dbReference type="InterPro" id="IPR043502">
    <property type="entry name" value="DNA/RNA_pol_sf"/>
</dbReference>
<reference evidence="4 5" key="1">
    <citation type="submission" date="2021-06" db="EMBL/GenBank/DDBJ databases">
        <authorList>
            <person name="Grouzdev D.S."/>
            <person name="Koziaeva V."/>
        </authorList>
    </citation>
    <scope>NUCLEOTIDE SEQUENCE [LARGE SCALE GENOMIC DNA]</scope>
    <source>
        <strain evidence="4 5">22</strain>
    </source>
</reference>
<keyword evidence="5" id="KW-1185">Reference proteome</keyword>
<evidence type="ECO:0000313" key="4">
    <source>
        <dbReference type="EMBL" id="MBT9288038.1"/>
    </source>
</evidence>
<dbReference type="EMBL" id="JAHHZF010000001">
    <property type="protein sequence ID" value="MBT9288038.1"/>
    <property type="molecule type" value="Genomic_DNA"/>
</dbReference>
<evidence type="ECO:0000256" key="2">
    <source>
        <dbReference type="SAM" id="MobiDB-lite"/>
    </source>
</evidence>
<dbReference type="PANTHER" id="PTHR34047:SF8">
    <property type="entry name" value="PROTEIN YKFC"/>
    <property type="match status" value="1"/>
</dbReference>
<accession>A0A947D0K2</accession>
<gene>
    <name evidence="4" type="ORF">KL771_01160</name>
</gene>
<feature type="region of interest" description="Disordered" evidence="2">
    <location>
        <begin position="399"/>
        <end position="424"/>
    </location>
</feature>
<dbReference type="PANTHER" id="PTHR34047">
    <property type="entry name" value="NUCLEAR INTRON MATURASE 1, MITOCHONDRIAL-RELATED"/>
    <property type="match status" value="1"/>
</dbReference>
<dbReference type="CDD" id="cd01651">
    <property type="entry name" value="RT_G2_intron"/>
    <property type="match status" value="1"/>
</dbReference>
<comment type="similarity">
    <text evidence="1">Belongs to the bacterial reverse transcriptase family.</text>
</comment>
<name>A0A947D0K2_9HYPH</name>
<sequence length="424" mass="48126">MSSSTLERLFSKQSVIEAWKSFYSEARSQQSSGVDGITVQDFEKNKTVYLNRLCADIRDTYRFTALKPAFVSKPNGKWRVICIPTVQDRIVQRILCRYLAELPRLRINNEVSFGFIKGRGASAARDRAVKLRNSFPWAYKSDISSFFDNVRRAELTENLSKALRVRSLDLLLADAIGCECKEADSRTARILASCGIKKGIGIRQGMPLSPVLANFVLREFDEEMTRLGFKMVRYADDFIVLCSTEVECRAAHEHATSILSAIGLSLPELGRSESKTSIADPFCPVEFLGLELRRKRSDDYSLVITSTQIEKIRNRINDYSNVDFLLKQKITFFQIIQRVQDMAIGYKSAYACASNFDEIEKFLADAPYAVVRALFRHSFGPDALDKLRVRQREFFGMEPSRNSATPRKAKQKGARGRYPVISGY</sequence>
<dbReference type="RefSeq" id="WP_261966730.1">
    <property type="nucleotide sequence ID" value="NZ_JAHHZF010000001.1"/>
</dbReference>
<organism evidence="4 5">
    <name type="scientific">Prosthecodimorpha staleyi</name>
    <dbReference type="NCBI Taxonomy" id="2840188"/>
    <lineage>
        <taxon>Bacteria</taxon>
        <taxon>Pseudomonadati</taxon>
        <taxon>Pseudomonadota</taxon>
        <taxon>Alphaproteobacteria</taxon>
        <taxon>Hyphomicrobiales</taxon>
        <taxon>Ancalomicrobiaceae</taxon>
        <taxon>Prosthecodimorpha</taxon>
    </lineage>
</organism>
<evidence type="ECO:0000313" key="5">
    <source>
        <dbReference type="Proteomes" id="UP000766595"/>
    </source>
</evidence>
<dbReference type="AlphaFoldDB" id="A0A947D0K2"/>
<comment type="caution">
    <text evidence="4">The sequence shown here is derived from an EMBL/GenBank/DDBJ whole genome shotgun (WGS) entry which is preliminary data.</text>
</comment>
<dbReference type="PROSITE" id="PS50878">
    <property type="entry name" value="RT_POL"/>
    <property type="match status" value="1"/>
</dbReference>